<evidence type="ECO:0000313" key="2">
    <source>
        <dbReference type="Proteomes" id="UP000295096"/>
    </source>
</evidence>
<dbReference type="AlphaFoldDB" id="A0A4R5QBD3"/>
<name>A0A4R5QBD3_9PROT</name>
<dbReference type="EMBL" id="SMSJ01000039">
    <property type="protein sequence ID" value="TDH60400.1"/>
    <property type="molecule type" value="Genomic_DNA"/>
</dbReference>
<protein>
    <submittedName>
        <fullName evidence="1">Uncharacterized protein</fullName>
    </submittedName>
</protein>
<comment type="caution">
    <text evidence="1">The sequence shown here is derived from an EMBL/GenBank/DDBJ whole genome shotgun (WGS) entry which is preliminary data.</text>
</comment>
<evidence type="ECO:0000313" key="1">
    <source>
        <dbReference type="EMBL" id="TDH60400.1"/>
    </source>
</evidence>
<dbReference type="OrthoDB" id="7268533at2"/>
<sequence length="158" mass="16881">MFPKGTIVYHRDSGRSGRVLECDGGTVYILQDNGAELDLPGAELTTRRPDALAPGRPDAQRPAAAVNTPRLLTRADITPEHEQVYASIPPLTLQAVAALHDRGAQGKRFGALDLAAKLNAVAAITAVPYRIMRQHRGNPGELKLLMGKGLADSQRKAG</sequence>
<dbReference type="RefSeq" id="WP_133290857.1">
    <property type="nucleotide sequence ID" value="NZ_SMSJ01000039.1"/>
</dbReference>
<dbReference type="Proteomes" id="UP000295096">
    <property type="component" value="Unassembled WGS sequence"/>
</dbReference>
<accession>A0A4R5QBD3</accession>
<proteinExistence type="predicted"/>
<organism evidence="1 2">
    <name type="scientific">Dankookia rubra</name>
    <dbReference type="NCBI Taxonomy" id="1442381"/>
    <lineage>
        <taxon>Bacteria</taxon>
        <taxon>Pseudomonadati</taxon>
        <taxon>Pseudomonadota</taxon>
        <taxon>Alphaproteobacteria</taxon>
        <taxon>Acetobacterales</taxon>
        <taxon>Roseomonadaceae</taxon>
        <taxon>Dankookia</taxon>
    </lineage>
</organism>
<keyword evidence="2" id="KW-1185">Reference proteome</keyword>
<reference evidence="1 2" key="1">
    <citation type="journal article" date="2016" name="J. Microbiol.">
        <title>Dankookia rubra gen. nov., sp. nov., an alphaproteobacterium isolated from sediment of a shallow stream.</title>
        <authorList>
            <person name="Kim W.H."/>
            <person name="Kim D.H."/>
            <person name="Kang K."/>
            <person name="Ahn T.Y."/>
        </authorList>
    </citation>
    <scope>NUCLEOTIDE SEQUENCE [LARGE SCALE GENOMIC DNA]</scope>
    <source>
        <strain evidence="1 2">JCM30602</strain>
    </source>
</reference>
<gene>
    <name evidence="1" type="ORF">E2C06_22530</name>
</gene>